<dbReference type="Pfam" id="PF00144">
    <property type="entry name" value="Beta-lactamase"/>
    <property type="match status" value="1"/>
</dbReference>
<dbReference type="STRING" id="1263868.RESH_02117"/>
<evidence type="ECO:0000259" key="1">
    <source>
        <dbReference type="Pfam" id="PF00144"/>
    </source>
</evidence>
<sequence length="405" mass="43411">MHKNDDYKFRGQYRWMCYELTIFTFKIFTLGDPVLSLSIRPIICSLTMLSLAGVIPVTSAAQSPEIRKEVKTLSEQLLKEHNVPGIAIAVLKNGQPSWTVFSGVADTKTGTAITGDTRFNVGSISKCVAAWGVMQLVEQGSVNLDASIADSLKSWSLPESSFNSDRVTLRRMLSHTAGLSLHGYPGFATATDTPTLKASLAGETNGAGAVHLIAEPGSKWQYSGGGYTMAQLMLEDVTGISFAAYMKREVLDPLDMRSSGFGWSDSSNAATPHDENGVPIAPVRFAALAAAGLETTCNDLSRFAVASLNPSEPSTQAILKAETIQLMQRKVEPGTPGRSSGLGYQHMQFGPTSTIGHLGSNAGWEAAMFLQPESGDALIMLTNGTNGTQVQRPIFAMWAKTLPRN</sequence>
<dbReference type="InterPro" id="IPR050491">
    <property type="entry name" value="AmpC-like"/>
</dbReference>
<dbReference type="InterPro" id="IPR012338">
    <property type="entry name" value="Beta-lactam/transpept-like"/>
</dbReference>
<protein>
    <submittedName>
        <fullName evidence="2">Penicillin-binding protein</fullName>
    </submittedName>
</protein>
<dbReference type="PATRIC" id="fig|1263868.3.peg.2293"/>
<organism evidence="2 3">
    <name type="scientific">Rhodopirellula europaea SH398</name>
    <dbReference type="NCBI Taxonomy" id="1263868"/>
    <lineage>
        <taxon>Bacteria</taxon>
        <taxon>Pseudomonadati</taxon>
        <taxon>Planctomycetota</taxon>
        <taxon>Planctomycetia</taxon>
        <taxon>Pirellulales</taxon>
        <taxon>Pirellulaceae</taxon>
        <taxon>Rhodopirellula</taxon>
    </lineage>
</organism>
<gene>
    <name evidence="2" type="ORF">RESH_02117</name>
</gene>
<dbReference type="SUPFAM" id="SSF56601">
    <property type="entry name" value="beta-lactamase/transpeptidase-like"/>
    <property type="match status" value="1"/>
</dbReference>
<dbReference type="InterPro" id="IPR001466">
    <property type="entry name" value="Beta-lactam-related"/>
</dbReference>
<comment type="caution">
    <text evidence="2">The sequence shown here is derived from an EMBL/GenBank/DDBJ whole genome shotgun (WGS) entry which is preliminary data.</text>
</comment>
<dbReference type="PANTHER" id="PTHR46825:SF12">
    <property type="entry name" value="PENICILLIN-BINDING PROTEIN 4"/>
    <property type="match status" value="1"/>
</dbReference>
<evidence type="ECO:0000313" key="3">
    <source>
        <dbReference type="Proteomes" id="UP000011996"/>
    </source>
</evidence>
<feature type="domain" description="Beta-lactamase-related" evidence="1">
    <location>
        <begin position="73"/>
        <end position="389"/>
    </location>
</feature>
<dbReference type="Gene3D" id="3.40.710.10">
    <property type="entry name" value="DD-peptidase/beta-lactamase superfamily"/>
    <property type="match status" value="1"/>
</dbReference>
<proteinExistence type="predicted"/>
<name>M5SHV1_9BACT</name>
<reference evidence="2 3" key="1">
    <citation type="journal article" date="2013" name="Mar. Genomics">
        <title>Expression of sulfatases in Rhodopirellula baltica and the diversity of sulfatases in the genus Rhodopirellula.</title>
        <authorList>
            <person name="Wegner C.E."/>
            <person name="Richter-Heitmann T."/>
            <person name="Klindworth A."/>
            <person name="Klockow C."/>
            <person name="Richter M."/>
            <person name="Achstetter T."/>
            <person name="Glockner F.O."/>
            <person name="Harder J."/>
        </authorList>
    </citation>
    <scope>NUCLEOTIDE SEQUENCE [LARGE SCALE GENOMIC DNA]</scope>
    <source>
        <strain evidence="2 3">SH398</strain>
    </source>
</reference>
<dbReference type="AlphaFoldDB" id="M5SHV1"/>
<dbReference type="Proteomes" id="UP000011996">
    <property type="component" value="Unassembled WGS sequence"/>
</dbReference>
<dbReference type="PANTHER" id="PTHR46825">
    <property type="entry name" value="D-ALANYL-D-ALANINE-CARBOXYPEPTIDASE/ENDOPEPTIDASE AMPH"/>
    <property type="match status" value="1"/>
</dbReference>
<dbReference type="EMBL" id="ANOF01000069">
    <property type="protein sequence ID" value="EMI27267.1"/>
    <property type="molecule type" value="Genomic_DNA"/>
</dbReference>
<accession>M5SHV1</accession>
<evidence type="ECO:0000313" key="2">
    <source>
        <dbReference type="EMBL" id="EMI27267.1"/>
    </source>
</evidence>